<dbReference type="GO" id="GO:0016985">
    <property type="term" value="F:mannan endo-1,4-beta-mannosidase activity"/>
    <property type="evidence" value="ECO:0007669"/>
    <property type="project" value="UniProtKB-EC"/>
</dbReference>
<proteinExistence type="predicted"/>
<evidence type="ECO:0000313" key="3">
    <source>
        <dbReference type="EMBL" id="ODP26842.1"/>
    </source>
</evidence>
<dbReference type="EC" id="3.2.1.78" evidence="3"/>
<dbReference type="InterPro" id="IPR001119">
    <property type="entry name" value="SLH_dom"/>
</dbReference>
<keyword evidence="3" id="KW-0326">Glycosidase</keyword>
<evidence type="ECO:0000259" key="2">
    <source>
        <dbReference type="PROSITE" id="PS51272"/>
    </source>
</evidence>
<comment type="caution">
    <text evidence="3">The sequence shown here is derived from an EMBL/GenBank/DDBJ whole genome shotgun (WGS) entry which is preliminary data.</text>
</comment>
<feature type="chain" id="PRO_5009131126" evidence="1">
    <location>
        <begin position="25"/>
        <end position="188"/>
    </location>
</feature>
<dbReference type="Pfam" id="PF00395">
    <property type="entry name" value="SLH"/>
    <property type="match status" value="1"/>
</dbReference>
<dbReference type="RefSeq" id="WP_069329151.1">
    <property type="nucleotide sequence ID" value="NZ_MDER01000074.1"/>
</dbReference>
<accession>A0A1E3KZ69</accession>
<keyword evidence="1" id="KW-0732">Signal</keyword>
<organism evidence="3 4">
    <name type="scientific">Paenibacillus nuruki</name>
    <dbReference type="NCBI Taxonomy" id="1886670"/>
    <lineage>
        <taxon>Bacteria</taxon>
        <taxon>Bacillati</taxon>
        <taxon>Bacillota</taxon>
        <taxon>Bacilli</taxon>
        <taxon>Bacillales</taxon>
        <taxon>Paenibacillaceae</taxon>
        <taxon>Paenibacillus</taxon>
    </lineage>
</organism>
<dbReference type="PROSITE" id="PS51272">
    <property type="entry name" value="SLH"/>
    <property type="match status" value="1"/>
</dbReference>
<dbReference type="Proteomes" id="UP000094578">
    <property type="component" value="Unassembled WGS sequence"/>
</dbReference>
<feature type="signal peptide" evidence="1">
    <location>
        <begin position="1"/>
        <end position="24"/>
    </location>
</feature>
<dbReference type="STRING" id="1886670.PTI45_03803"/>
<protein>
    <submittedName>
        <fullName evidence="3">Mannan endo-1,4-beta-mannosidase</fullName>
        <ecNumber evidence="3">3.2.1.78</ecNumber>
    </submittedName>
</protein>
<evidence type="ECO:0000313" key="4">
    <source>
        <dbReference type="Proteomes" id="UP000094578"/>
    </source>
</evidence>
<feature type="domain" description="SLH" evidence="2">
    <location>
        <begin position="127"/>
        <end position="188"/>
    </location>
</feature>
<gene>
    <name evidence="3" type="ORF">PTI45_03803</name>
</gene>
<keyword evidence="4" id="KW-1185">Reference proteome</keyword>
<dbReference type="AlphaFoldDB" id="A0A1E3KZ69"/>
<evidence type="ECO:0000256" key="1">
    <source>
        <dbReference type="SAM" id="SignalP"/>
    </source>
</evidence>
<name>A0A1E3KZ69_9BACL</name>
<dbReference type="EMBL" id="MDER01000074">
    <property type="protein sequence ID" value="ODP26842.1"/>
    <property type="molecule type" value="Genomic_DNA"/>
</dbReference>
<sequence>MTKYKLVTLTMLISLMLGGYTASAALPTPNETFNKPNNRYTSDLVVVTQPMTKSEFATILSSLEKYSSSVTENSLDVTDTNFSQIIIFQNKIKGTAKEHDRLNDSLTREQAAKMIYDMLGLEQYNYAAEKNFTDSNHISFNQEVYTLCALGILDGYSDSSFRPNQILSRIESANIIDRLFSKGILLKL</sequence>
<reference evidence="3 4" key="1">
    <citation type="submission" date="2016-08" db="EMBL/GenBank/DDBJ databases">
        <title>Genome sequencing of Paenibacillus sp. TI45-13ar, isolated from Korean traditional nuruk.</title>
        <authorList>
            <person name="Kim S.-J."/>
        </authorList>
    </citation>
    <scope>NUCLEOTIDE SEQUENCE [LARGE SCALE GENOMIC DNA]</scope>
    <source>
        <strain evidence="3 4">TI45-13ar</strain>
    </source>
</reference>
<keyword evidence="3" id="KW-0378">Hydrolase</keyword>